<dbReference type="SUPFAM" id="SSF55785">
    <property type="entry name" value="PYP-like sensor domain (PAS domain)"/>
    <property type="match status" value="1"/>
</dbReference>
<evidence type="ECO:0000256" key="8">
    <source>
        <dbReference type="SAM" id="Phobius"/>
    </source>
</evidence>
<accession>A0A1I1DRT4</accession>
<dbReference type="SMART" id="SM00387">
    <property type="entry name" value="HATPase_c"/>
    <property type="match status" value="1"/>
</dbReference>
<dbReference type="RefSeq" id="WP_093359007.1">
    <property type="nucleotide sequence ID" value="NZ_FOLG01000001.1"/>
</dbReference>
<dbReference type="InterPro" id="IPR003594">
    <property type="entry name" value="HATPase_dom"/>
</dbReference>
<dbReference type="OrthoDB" id="9796100at2"/>
<dbReference type="SUPFAM" id="SSF47384">
    <property type="entry name" value="Homodimeric domain of signal transducing histidine kinase"/>
    <property type="match status" value="1"/>
</dbReference>
<reference evidence="13 14" key="1">
    <citation type="submission" date="2016-10" db="EMBL/GenBank/DDBJ databases">
        <authorList>
            <person name="de Groot N.N."/>
        </authorList>
    </citation>
    <scope>NUCLEOTIDE SEQUENCE [LARGE SCALE GENOMIC DNA]</scope>
    <source>
        <strain evidence="13 14">DSM 19548</strain>
    </source>
</reference>
<dbReference type="Gene3D" id="3.40.50.2300">
    <property type="match status" value="1"/>
</dbReference>
<dbReference type="PROSITE" id="PS50110">
    <property type="entry name" value="RESPONSE_REGULATORY"/>
    <property type="match status" value="1"/>
</dbReference>
<dbReference type="InterPro" id="IPR004358">
    <property type="entry name" value="Sig_transdc_His_kin-like_C"/>
</dbReference>
<dbReference type="Pfam" id="PF02518">
    <property type="entry name" value="HATPase_c"/>
    <property type="match status" value="1"/>
</dbReference>
<dbReference type="InterPro" id="IPR003661">
    <property type="entry name" value="HisK_dim/P_dom"/>
</dbReference>
<dbReference type="SMART" id="SM00304">
    <property type="entry name" value="HAMP"/>
    <property type="match status" value="1"/>
</dbReference>
<dbReference type="InterPro" id="IPR003660">
    <property type="entry name" value="HAMP_dom"/>
</dbReference>
<evidence type="ECO:0000256" key="1">
    <source>
        <dbReference type="ARBA" id="ARBA00000085"/>
    </source>
</evidence>
<dbReference type="InterPro" id="IPR001789">
    <property type="entry name" value="Sig_transdc_resp-reg_receiver"/>
</dbReference>
<evidence type="ECO:0000256" key="3">
    <source>
        <dbReference type="ARBA" id="ARBA00012438"/>
    </source>
</evidence>
<dbReference type="Gene3D" id="3.30.565.10">
    <property type="entry name" value="Histidine kinase-like ATPase, C-terminal domain"/>
    <property type="match status" value="1"/>
</dbReference>
<feature type="domain" description="PAS" evidence="11">
    <location>
        <begin position="365"/>
        <end position="417"/>
    </location>
</feature>
<dbReference type="PROSITE" id="PS50885">
    <property type="entry name" value="HAMP"/>
    <property type="match status" value="1"/>
</dbReference>
<dbReference type="Proteomes" id="UP000198728">
    <property type="component" value="Unassembled WGS sequence"/>
</dbReference>
<dbReference type="PANTHER" id="PTHR43065">
    <property type="entry name" value="SENSOR HISTIDINE KINASE"/>
    <property type="match status" value="1"/>
</dbReference>
<keyword evidence="6 13" id="KW-0418">Kinase</keyword>
<dbReference type="InterPro" id="IPR035965">
    <property type="entry name" value="PAS-like_dom_sf"/>
</dbReference>
<feature type="domain" description="HAMP" evidence="12">
    <location>
        <begin position="303"/>
        <end position="357"/>
    </location>
</feature>
<keyword evidence="5" id="KW-0808">Transferase</keyword>
<dbReference type="GO" id="GO:0000155">
    <property type="term" value="F:phosphorelay sensor kinase activity"/>
    <property type="evidence" value="ECO:0007669"/>
    <property type="project" value="InterPro"/>
</dbReference>
<dbReference type="PROSITE" id="PS50112">
    <property type="entry name" value="PAS"/>
    <property type="match status" value="1"/>
</dbReference>
<dbReference type="Gene3D" id="1.10.287.130">
    <property type="match status" value="1"/>
</dbReference>
<feature type="modified residue" description="4-aspartylphosphate" evidence="7">
    <location>
        <position position="753"/>
    </location>
</feature>
<feature type="domain" description="Response regulatory" evidence="10">
    <location>
        <begin position="704"/>
        <end position="819"/>
    </location>
</feature>
<dbReference type="Gene3D" id="3.30.450.20">
    <property type="entry name" value="PAS domain"/>
    <property type="match status" value="1"/>
</dbReference>
<dbReference type="AlphaFoldDB" id="A0A1I1DRT4"/>
<evidence type="ECO:0000256" key="6">
    <source>
        <dbReference type="ARBA" id="ARBA00022777"/>
    </source>
</evidence>
<dbReference type="EC" id="2.7.13.3" evidence="3"/>
<dbReference type="PRINTS" id="PR00344">
    <property type="entry name" value="BCTRLSENSOR"/>
</dbReference>
<feature type="transmembrane region" description="Helical" evidence="8">
    <location>
        <begin position="282"/>
        <end position="301"/>
    </location>
</feature>
<gene>
    <name evidence="13" type="ORF">SAMN04488094_101442</name>
</gene>
<dbReference type="InterPro" id="IPR005467">
    <property type="entry name" value="His_kinase_dom"/>
</dbReference>
<dbReference type="SUPFAM" id="SSF52172">
    <property type="entry name" value="CheY-like"/>
    <property type="match status" value="1"/>
</dbReference>
<name>A0A1I1DRT4_9RHOB</name>
<protein>
    <recommendedName>
        <fullName evidence="3">histidine kinase</fullName>
        <ecNumber evidence="3">2.7.13.3</ecNumber>
    </recommendedName>
</protein>
<evidence type="ECO:0000256" key="7">
    <source>
        <dbReference type="PROSITE-ProRule" id="PRU00169"/>
    </source>
</evidence>
<dbReference type="SMART" id="SM00388">
    <property type="entry name" value="HisKA"/>
    <property type="match status" value="1"/>
</dbReference>
<evidence type="ECO:0000259" key="11">
    <source>
        <dbReference type="PROSITE" id="PS50112"/>
    </source>
</evidence>
<keyword evidence="4 7" id="KW-0597">Phosphoprotein</keyword>
<keyword evidence="8" id="KW-0472">Membrane</keyword>
<dbReference type="Gene3D" id="6.10.340.10">
    <property type="match status" value="1"/>
</dbReference>
<dbReference type="CDD" id="cd06225">
    <property type="entry name" value="HAMP"/>
    <property type="match status" value="1"/>
</dbReference>
<evidence type="ECO:0000256" key="5">
    <source>
        <dbReference type="ARBA" id="ARBA00022679"/>
    </source>
</evidence>
<keyword evidence="8" id="KW-0812">Transmembrane</keyword>
<evidence type="ECO:0000259" key="9">
    <source>
        <dbReference type="PROSITE" id="PS50109"/>
    </source>
</evidence>
<comment type="catalytic activity">
    <reaction evidence="1">
        <text>ATP + protein L-histidine = ADP + protein N-phospho-L-histidine.</text>
        <dbReference type="EC" id="2.7.13.3"/>
    </reaction>
</comment>
<dbReference type="EMBL" id="FOLG01000001">
    <property type="protein sequence ID" value="SFB77611.1"/>
    <property type="molecule type" value="Genomic_DNA"/>
</dbReference>
<dbReference type="SUPFAM" id="SSF55874">
    <property type="entry name" value="ATPase domain of HSP90 chaperone/DNA topoisomerase II/histidine kinase"/>
    <property type="match status" value="1"/>
</dbReference>
<dbReference type="InterPro" id="IPR036890">
    <property type="entry name" value="HATPase_C_sf"/>
</dbReference>
<organism evidence="13 14">
    <name type="scientific">Tropicimonas isoalkanivorans</name>
    <dbReference type="NCBI Taxonomy" id="441112"/>
    <lineage>
        <taxon>Bacteria</taxon>
        <taxon>Pseudomonadati</taxon>
        <taxon>Pseudomonadota</taxon>
        <taxon>Alphaproteobacteria</taxon>
        <taxon>Rhodobacterales</taxon>
        <taxon>Roseobacteraceae</taxon>
        <taxon>Tropicimonas</taxon>
    </lineage>
</organism>
<keyword evidence="8" id="KW-1133">Transmembrane helix</keyword>
<evidence type="ECO:0000259" key="10">
    <source>
        <dbReference type="PROSITE" id="PS50110"/>
    </source>
</evidence>
<proteinExistence type="predicted"/>
<evidence type="ECO:0000259" key="12">
    <source>
        <dbReference type="PROSITE" id="PS50885"/>
    </source>
</evidence>
<comment type="subcellular location">
    <subcellularLocation>
        <location evidence="2">Membrane</location>
    </subcellularLocation>
</comment>
<dbReference type="InterPro" id="IPR011006">
    <property type="entry name" value="CheY-like_superfamily"/>
</dbReference>
<sequence length="828" mass="88585">MRRLTVRARLLLALGLLAFATLIVGAISWNALNQGSAKLETQQNGTLVEVDQALTLSRLASDLATLAPYLLTLDSPFRIAQEGNVATGLVDTIAAGLPAGGEPRAILADTRRAIADLVRETSLRAALRDRTLRLNAELARSERRFAAMAASPAATLTERQDWFVLQRLAAALLGAGRAENLISVGEYQREVHLLIRPETAPTQVGAEDLSRLLSLARGPEGLFELRRQELSRRIGAEAALVRIRQGSASVIAHSAAVTAEAQARIAEERARTMTAISVAKSTILFVGFLSAAVALIAALYVSNYVTANLRAISDAMTRLAMGDRSSRLPRGEGAGDEIGKLFHAFRMFRANTLRLDRSNRQMTQRNALFEKTLQGINDGVAVLSETGAIVACNARLAEVINVPPNRLTGRPILSDLIAEAGWQSTPGPGGISNLTRGGGYHAEYRESPLPDGGSVVLISDATERTQLDDRLRQIQRIEALGKVSGEVAHDFGNILSTISGNLHMMETAPEARQAGLRQSIASAVELGTSLTQRLLSFARRQRLEPEQVELNMLVEGMTDLIGFALREDIALEIHTTAAPLWVTVDPGQMESAILNLCLNAGQAMEGPGEIVISVRGDGDQVLLDVADTGAGMPPEILAHAMEPFFTARGDGSGTGLGLAMVYGFIRQSGGGVHITSTEGRGTRVRLSLPRHVTAEKPEQMLWRNVLVIEDDPRDMERALALLYPVAERVESRSTAGAGLAAIEAGGIDLVVTDLSLHGVTDGWRLARAALSRRPETRVAVVSGRLPDINPLKGQFGDRLVTLPKPLTLAALRTALATARAGETTSDAS</sequence>
<dbReference type="PANTHER" id="PTHR43065:SF42">
    <property type="entry name" value="TWO-COMPONENT SENSOR PPRA"/>
    <property type="match status" value="1"/>
</dbReference>
<evidence type="ECO:0000313" key="14">
    <source>
        <dbReference type="Proteomes" id="UP000198728"/>
    </source>
</evidence>
<keyword evidence="14" id="KW-1185">Reference proteome</keyword>
<evidence type="ECO:0000256" key="2">
    <source>
        <dbReference type="ARBA" id="ARBA00004370"/>
    </source>
</evidence>
<dbReference type="InterPro" id="IPR000014">
    <property type="entry name" value="PAS"/>
</dbReference>
<dbReference type="PROSITE" id="PS50109">
    <property type="entry name" value="HIS_KIN"/>
    <property type="match status" value="1"/>
</dbReference>
<dbReference type="InterPro" id="IPR036097">
    <property type="entry name" value="HisK_dim/P_sf"/>
</dbReference>
<dbReference type="GO" id="GO:0016020">
    <property type="term" value="C:membrane"/>
    <property type="evidence" value="ECO:0007669"/>
    <property type="project" value="UniProtKB-SubCell"/>
</dbReference>
<evidence type="ECO:0000256" key="4">
    <source>
        <dbReference type="ARBA" id="ARBA00022553"/>
    </source>
</evidence>
<evidence type="ECO:0000313" key="13">
    <source>
        <dbReference type="EMBL" id="SFB77611.1"/>
    </source>
</evidence>
<dbReference type="STRING" id="441112.SAMN04488094_101442"/>
<feature type="domain" description="Histidine kinase" evidence="9">
    <location>
        <begin position="486"/>
        <end position="692"/>
    </location>
</feature>